<dbReference type="InterPro" id="IPR051063">
    <property type="entry name" value="PDI"/>
</dbReference>
<dbReference type="PRINTS" id="PR00421">
    <property type="entry name" value="THIOREDOXIN"/>
</dbReference>
<evidence type="ECO:0000256" key="10">
    <source>
        <dbReference type="SAM" id="SignalP"/>
    </source>
</evidence>
<feature type="signal peptide" evidence="10">
    <location>
        <begin position="1"/>
        <end position="23"/>
    </location>
</feature>
<dbReference type="GO" id="GO:0006457">
    <property type="term" value="P:protein folding"/>
    <property type="evidence" value="ECO:0007669"/>
    <property type="project" value="TreeGrafter"/>
</dbReference>
<gene>
    <name evidence="12" type="ORF">M231_01895</name>
</gene>
<evidence type="ECO:0000259" key="11">
    <source>
        <dbReference type="PROSITE" id="PS51352"/>
    </source>
</evidence>
<dbReference type="InterPro" id="IPR005788">
    <property type="entry name" value="PDI_thioredoxin-like_dom"/>
</dbReference>
<keyword evidence="6" id="KW-1015">Disulfide bond</keyword>
<dbReference type="PROSITE" id="PS51352">
    <property type="entry name" value="THIOREDOXIN_2"/>
    <property type="match status" value="2"/>
</dbReference>
<evidence type="ECO:0000313" key="12">
    <source>
        <dbReference type="EMBL" id="RXK40836.1"/>
    </source>
</evidence>
<evidence type="ECO:0000256" key="2">
    <source>
        <dbReference type="ARBA" id="ARBA00006347"/>
    </source>
</evidence>
<dbReference type="Gene3D" id="1.20.1150.12">
    <property type="entry name" value="Endoplasmic reticulum resident protein 29, C-terminal domain"/>
    <property type="match status" value="1"/>
</dbReference>
<evidence type="ECO:0000256" key="8">
    <source>
        <dbReference type="ARBA" id="ARBA00023284"/>
    </source>
</evidence>
<keyword evidence="4 10" id="KW-0732">Signal</keyword>
<feature type="chain" id="PRO_5020718388" description="protein disulfide-isomerase" evidence="10">
    <location>
        <begin position="24"/>
        <end position="400"/>
    </location>
</feature>
<feature type="domain" description="Thioredoxin" evidence="11">
    <location>
        <begin position="15"/>
        <end position="132"/>
    </location>
</feature>
<comment type="similarity">
    <text evidence="2 9">Belongs to the protein disulfide isomerase family.</text>
</comment>
<dbReference type="Pfam" id="PF07749">
    <property type="entry name" value="ERp29"/>
    <property type="match status" value="1"/>
</dbReference>
<dbReference type="PANTHER" id="PTHR45672:SF11">
    <property type="entry name" value="PROTEIN DISULFIDE-ISOMERASE C17H9.14C"/>
    <property type="match status" value="1"/>
</dbReference>
<dbReference type="GO" id="GO:0003756">
    <property type="term" value="F:protein disulfide isomerase activity"/>
    <property type="evidence" value="ECO:0007669"/>
    <property type="project" value="UniProtKB-EC"/>
</dbReference>
<dbReference type="EMBL" id="SDIL01000014">
    <property type="protein sequence ID" value="RXK40836.1"/>
    <property type="molecule type" value="Genomic_DNA"/>
</dbReference>
<evidence type="ECO:0000313" key="13">
    <source>
        <dbReference type="Proteomes" id="UP000289152"/>
    </source>
</evidence>
<accession>A0A4Q1BSA7</accession>
<evidence type="ECO:0000256" key="6">
    <source>
        <dbReference type="ARBA" id="ARBA00023157"/>
    </source>
</evidence>
<dbReference type="InterPro" id="IPR011679">
    <property type="entry name" value="ERp29_C"/>
</dbReference>
<dbReference type="InterPro" id="IPR036249">
    <property type="entry name" value="Thioredoxin-like_sf"/>
</dbReference>
<reference evidence="12 13" key="1">
    <citation type="submission" date="2016-06" db="EMBL/GenBank/DDBJ databases">
        <title>Evolution of pathogenesis and genome organization in the Tremellales.</title>
        <authorList>
            <person name="Cuomo C."/>
            <person name="Litvintseva A."/>
            <person name="Heitman J."/>
            <person name="Chen Y."/>
            <person name="Sun S."/>
            <person name="Springer D."/>
            <person name="Dromer F."/>
            <person name="Young S."/>
            <person name="Zeng Q."/>
            <person name="Chapman S."/>
            <person name="Gujja S."/>
            <person name="Saif S."/>
            <person name="Birren B."/>
        </authorList>
    </citation>
    <scope>NUCLEOTIDE SEQUENCE [LARGE SCALE GENOMIC DNA]</scope>
    <source>
        <strain evidence="12 13">ATCC 28783</strain>
    </source>
</reference>
<dbReference type="NCBIfam" id="TIGR01126">
    <property type="entry name" value="pdi_dom"/>
    <property type="match status" value="2"/>
</dbReference>
<keyword evidence="7 12" id="KW-0413">Isomerase</keyword>
<dbReference type="SUPFAM" id="SSF52833">
    <property type="entry name" value="Thioredoxin-like"/>
    <property type="match status" value="2"/>
</dbReference>
<dbReference type="VEuPathDB" id="FungiDB:TREMEDRAFT_38433"/>
<dbReference type="GO" id="GO:0005783">
    <property type="term" value="C:endoplasmic reticulum"/>
    <property type="evidence" value="ECO:0007669"/>
    <property type="project" value="InterPro"/>
</dbReference>
<dbReference type="SUPFAM" id="SSF47933">
    <property type="entry name" value="ERP29 C domain-like"/>
    <property type="match status" value="1"/>
</dbReference>
<dbReference type="CDD" id="cd02998">
    <property type="entry name" value="PDI_a_ERp38"/>
    <property type="match status" value="2"/>
</dbReference>
<evidence type="ECO:0000256" key="9">
    <source>
        <dbReference type="RuleBase" id="RU004208"/>
    </source>
</evidence>
<keyword evidence="5" id="KW-0677">Repeat</keyword>
<keyword evidence="8" id="KW-0676">Redox-active center</keyword>
<evidence type="ECO:0000256" key="5">
    <source>
        <dbReference type="ARBA" id="ARBA00022737"/>
    </source>
</evidence>
<dbReference type="InterPro" id="IPR013766">
    <property type="entry name" value="Thioredoxin_domain"/>
</dbReference>
<dbReference type="EC" id="5.3.4.1" evidence="3"/>
<dbReference type="OrthoDB" id="10264505at2759"/>
<dbReference type="AlphaFoldDB" id="A0A4Q1BSA7"/>
<dbReference type="Proteomes" id="UP000289152">
    <property type="component" value="Unassembled WGS sequence"/>
</dbReference>
<comment type="caution">
    <text evidence="12">The sequence shown here is derived from an EMBL/GenBank/DDBJ whole genome shotgun (WGS) entry which is preliminary data.</text>
</comment>
<evidence type="ECO:0000256" key="3">
    <source>
        <dbReference type="ARBA" id="ARBA00012723"/>
    </source>
</evidence>
<organism evidence="12 13">
    <name type="scientific">Tremella mesenterica</name>
    <name type="common">Jelly fungus</name>
    <dbReference type="NCBI Taxonomy" id="5217"/>
    <lineage>
        <taxon>Eukaryota</taxon>
        <taxon>Fungi</taxon>
        <taxon>Dikarya</taxon>
        <taxon>Basidiomycota</taxon>
        <taxon>Agaricomycotina</taxon>
        <taxon>Tremellomycetes</taxon>
        <taxon>Tremellales</taxon>
        <taxon>Tremellaceae</taxon>
        <taxon>Tremella</taxon>
    </lineage>
</organism>
<dbReference type="CDD" id="cd00238">
    <property type="entry name" value="ERp29c"/>
    <property type="match status" value="1"/>
</dbReference>
<sequence>MKYSISLRSALVGTVGLLKLVSASSVIDLDPSNFDQYVGGSKPALVEFFAPWCGHCKNLAPVYEQLADAFDPSKVVIAKTDADGEGRDLGQRYGVQGFPTLKWFPAGSTEPVDYSGGRDLDSLANFVSKESGVKSRIKPPAPPIAVQLDSSNFDDIALDPTKDVLVAFTAPWCGHCKSMKPAYEIVAKAFAAETNCIVAQIDADAEDNKPIAARYEVRSFPTIKFFPKGNGEPIAYSSGRSEAQFVEFLNEHCGTSRDASGLLSTQAGKVLALDEFASTFFSASLPDRPEILNKARDYLVSTFGSAKKEANTTAEYYVKAMERMLSKGEGWLVKEQARIAGLLASPSLAPTKLDELKIKANILSSFVAKKAEEVYEEAADVVKGATESVESFAEKVKDEL</sequence>
<dbReference type="InParanoid" id="A0A4Q1BSA7"/>
<protein>
    <recommendedName>
        <fullName evidence="3">protein disulfide-isomerase</fullName>
        <ecNumber evidence="3">5.3.4.1</ecNumber>
    </recommendedName>
</protein>
<dbReference type="PROSITE" id="PS00194">
    <property type="entry name" value="THIOREDOXIN_1"/>
    <property type="match status" value="2"/>
</dbReference>
<feature type="domain" description="Thioredoxin" evidence="11">
    <location>
        <begin position="135"/>
        <end position="254"/>
    </location>
</feature>
<dbReference type="STRING" id="5217.A0A4Q1BSA7"/>
<dbReference type="Pfam" id="PF00085">
    <property type="entry name" value="Thioredoxin"/>
    <property type="match status" value="2"/>
</dbReference>
<dbReference type="InterPro" id="IPR036356">
    <property type="entry name" value="ERp29_C_sf"/>
</dbReference>
<dbReference type="Gene3D" id="3.40.30.10">
    <property type="entry name" value="Glutaredoxin"/>
    <property type="match status" value="2"/>
</dbReference>
<name>A0A4Q1BSA7_TREME</name>
<evidence type="ECO:0000256" key="7">
    <source>
        <dbReference type="ARBA" id="ARBA00023235"/>
    </source>
</evidence>
<dbReference type="PANTHER" id="PTHR45672">
    <property type="entry name" value="PROTEIN DISULFIDE-ISOMERASE C17H9.14C-RELATED"/>
    <property type="match status" value="1"/>
</dbReference>
<proteinExistence type="inferred from homology"/>
<evidence type="ECO:0000256" key="4">
    <source>
        <dbReference type="ARBA" id="ARBA00022729"/>
    </source>
</evidence>
<keyword evidence="13" id="KW-1185">Reference proteome</keyword>
<evidence type="ECO:0000256" key="1">
    <source>
        <dbReference type="ARBA" id="ARBA00001182"/>
    </source>
</evidence>
<comment type="catalytic activity">
    <reaction evidence="1">
        <text>Catalyzes the rearrangement of -S-S- bonds in proteins.</text>
        <dbReference type="EC" id="5.3.4.1"/>
    </reaction>
</comment>
<dbReference type="FunCoup" id="A0A4Q1BSA7">
    <property type="interactions" value="176"/>
</dbReference>
<dbReference type="InterPro" id="IPR017937">
    <property type="entry name" value="Thioredoxin_CS"/>
</dbReference>